<feature type="domain" description="SusD-like N-terminal" evidence="7">
    <location>
        <begin position="14"/>
        <end position="210"/>
    </location>
</feature>
<keyword evidence="9" id="KW-1185">Reference proteome</keyword>
<dbReference type="GO" id="GO:0009279">
    <property type="term" value="C:cell outer membrane"/>
    <property type="evidence" value="ECO:0007669"/>
    <property type="project" value="UniProtKB-SubCell"/>
</dbReference>
<evidence type="ECO:0000256" key="5">
    <source>
        <dbReference type="ARBA" id="ARBA00023237"/>
    </source>
</evidence>
<comment type="subcellular location">
    <subcellularLocation>
        <location evidence="1">Cell outer membrane</location>
    </subcellularLocation>
</comment>
<dbReference type="Pfam" id="PF14322">
    <property type="entry name" value="SusD-like_3"/>
    <property type="match status" value="1"/>
</dbReference>
<evidence type="ECO:0000256" key="2">
    <source>
        <dbReference type="ARBA" id="ARBA00006275"/>
    </source>
</evidence>
<proteinExistence type="inferred from homology"/>
<comment type="similarity">
    <text evidence="2">Belongs to the SusD family.</text>
</comment>
<reference evidence="9" key="1">
    <citation type="submission" date="2017-09" db="EMBL/GenBank/DDBJ databases">
        <authorList>
            <person name="Varghese N."/>
            <person name="Submissions S."/>
        </authorList>
    </citation>
    <scope>NUCLEOTIDE SEQUENCE [LARGE SCALE GENOMIC DNA]</scope>
    <source>
        <strain evidence="9">CGMCC 1.12803</strain>
    </source>
</reference>
<dbReference type="Proteomes" id="UP000219281">
    <property type="component" value="Unassembled WGS sequence"/>
</dbReference>
<dbReference type="SUPFAM" id="SSF48452">
    <property type="entry name" value="TPR-like"/>
    <property type="match status" value="1"/>
</dbReference>
<dbReference type="Gene3D" id="1.25.40.390">
    <property type="match status" value="1"/>
</dbReference>
<evidence type="ECO:0000259" key="6">
    <source>
        <dbReference type="Pfam" id="PF07980"/>
    </source>
</evidence>
<dbReference type="AlphaFoldDB" id="A0A285ZS86"/>
<sequence>MTMVLGTSLMSCKKFLDPKPISEIPAENMWQNQRDVNAGIAEIYSSFRTALNSNYFAWGEMRSDNFVLFNEQPTENGRLILNQLTTDMQSSNWASLYKVISNANFAIKNIPNANITDAVLKNDYLAQAYAMRALCYFYAVRVWGDVPVYLEPIDNLDKGEFRPRTAKTQVLRNVILEDLKTAELNINPGNVERKRISRNAIYAIMADVYMWLEDYDNADKTIDKLRSNVTYTNFEPVMATMKKTFVDDLNNKPSDNDPTRDEYGPGANELIFVIHQNVAEAGLNNYSLTWLLLGSGTGQGSTVVLSPKLQAIYNAAKAATPSDNRFDNYLAASGGGTTTYQVHKYIANGTALAYQTFINCQMAYPVYRFTDILLMQAEAKAYLDKWQDALNILSTTVRARAGVASSTRTLASFSSRDQVVDYILDQKQIEQVGEGKRWFDLVRNKRAVTVMKPINGMDNINQTLFPIHQSLINQNPAIKQNLDY</sequence>
<keyword evidence="5" id="KW-0998">Cell outer membrane</keyword>
<name>A0A285ZS86_9SPHI</name>
<dbReference type="InterPro" id="IPR012944">
    <property type="entry name" value="SusD_RagB_dom"/>
</dbReference>
<evidence type="ECO:0000313" key="8">
    <source>
        <dbReference type="EMBL" id="SOD12516.1"/>
    </source>
</evidence>
<gene>
    <name evidence="8" type="ORF">SAMN06297358_0709</name>
</gene>
<evidence type="ECO:0000256" key="3">
    <source>
        <dbReference type="ARBA" id="ARBA00022729"/>
    </source>
</evidence>
<evidence type="ECO:0000256" key="1">
    <source>
        <dbReference type="ARBA" id="ARBA00004442"/>
    </source>
</evidence>
<evidence type="ECO:0000313" key="9">
    <source>
        <dbReference type="Proteomes" id="UP000219281"/>
    </source>
</evidence>
<feature type="domain" description="RagB/SusD" evidence="6">
    <location>
        <begin position="335"/>
        <end position="484"/>
    </location>
</feature>
<evidence type="ECO:0000259" key="7">
    <source>
        <dbReference type="Pfam" id="PF14322"/>
    </source>
</evidence>
<dbReference type="InterPro" id="IPR033985">
    <property type="entry name" value="SusD-like_N"/>
</dbReference>
<dbReference type="Pfam" id="PF07980">
    <property type="entry name" value="SusD_RagB"/>
    <property type="match status" value="1"/>
</dbReference>
<organism evidence="8 9">
    <name type="scientific">Pedobacter xixiisoli</name>
    <dbReference type="NCBI Taxonomy" id="1476464"/>
    <lineage>
        <taxon>Bacteria</taxon>
        <taxon>Pseudomonadati</taxon>
        <taxon>Bacteroidota</taxon>
        <taxon>Sphingobacteriia</taxon>
        <taxon>Sphingobacteriales</taxon>
        <taxon>Sphingobacteriaceae</taxon>
        <taxon>Pedobacter</taxon>
    </lineage>
</organism>
<protein>
    <submittedName>
        <fullName evidence="8">Starch-binding associating with outer membrane</fullName>
    </submittedName>
</protein>
<keyword evidence="4" id="KW-0472">Membrane</keyword>
<keyword evidence="3" id="KW-0732">Signal</keyword>
<dbReference type="InterPro" id="IPR011990">
    <property type="entry name" value="TPR-like_helical_dom_sf"/>
</dbReference>
<dbReference type="EMBL" id="OCMT01000001">
    <property type="protein sequence ID" value="SOD12516.1"/>
    <property type="molecule type" value="Genomic_DNA"/>
</dbReference>
<evidence type="ECO:0000256" key="4">
    <source>
        <dbReference type="ARBA" id="ARBA00023136"/>
    </source>
</evidence>
<accession>A0A285ZS86</accession>